<gene>
    <name evidence="1" type="ORF">SAMN04488540_103217</name>
</gene>
<dbReference type="Proteomes" id="UP000199527">
    <property type="component" value="Unassembled WGS sequence"/>
</dbReference>
<name>A0A1G8NSA3_9GAMM</name>
<dbReference type="EMBL" id="FNEM01000003">
    <property type="protein sequence ID" value="SDI83073.1"/>
    <property type="molecule type" value="Genomic_DNA"/>
</dbReference>
<evidence type="ECO:0000313" key="1">
    <source>
        <dbReference type="EMBL" id="SDI83073.1"/>
    </source>
</evidence>
<dbReference type="OrthoDB" id="6401268at2"/>
<protein>
    <recommendedName>
        <fullName evidence="3">Lipoprotein</fullName>
    </recommendedName>
</protein>
<sequence>MKIKLLPVVVAGLTLAGCGSDDSAVTEPVVPVEPTEPVETVAIEDADSINIIEPDLEGDTSEITFNLATDDGKAITGLSTVSLDYVGIPEPKEWTHFKDTMGLPGHEIQRFNCTAEDCNIAIVHSQTTPGHYTLNADDYDWETTPAVVKASITIVDSTPVWLESTLP</sequence>
<dbReference type="AlphaFoldDB" id="A0A1G8NSA3"/>
<reference evidence="2" key="1">
    <citation type="submission" date="2016-10" db="EMBL/GenBank/DDBJ databases">
        <authorList>
            <person name="Varghese N."/>
            <person name="Submissions S."/>
        </authorList>
    </citation>
    <scope>NUCLEOTIDE SEQUENCE [LARGE SCALE GENOMIC DNA]</scope>
    <source>
        <strain evidence="2">DSM 23317</strain>
    </source>
</reference>
<organism evidence="1 2">
    <name type="scientific">Ferrimonas sediminum</name>
    <dbReference type="NCBI Taxonomy" id="718193"/>
    <lineage>
        <taxon>Bacteria</taxon>
        <taxon>Pseudomonadati</taxon>
        <taxon>Pseudomonadota</taxon>
        <taxon>Gammaproteobacteria</taxon>
        <taxon>Alteromonadales</taxon>
        <taxon>Ferrimonadaceae</taxon>
        <taxon>Ferrimonas</taxon>
    </lineage>
</organism>
<keyword evidence="2" id="KW-1185">Reference proteome</keyword>
<accession>A0A1G8NSA3</accession>
<evidence type="ECO:0000313" key="2">
    <source>
        <dbReference type="Proteomes" id="UP000199527"/>
    </source>
</evidence>
<evidence type="ECO:0008006" key="3">
    <source>
        <dbReference type="Google" id="ProtNLM"/>
    </source>
</evidence>
<dbReference type="PROSITE" id="PS51257">
    <property type="entry name" value="PROKAR_LIPOPROTEIN"/>
    <property type="match status" value="1"/>
</dbReference>
<dbReference type="RefSeq" id="WP_143026569.1">
    <property type="nucleotide sequence ID" value="NZ_FNEM01000003.1"/>
</dbReference>
<proteinExistence type="predicted"/>